<dbReference type="InterPro" id="IPR035992">
    <property type="entry name" value="Ricin_B-like_lectins"/>
</dbReference>
<evidence type="ECO:0000313" key="3">
    <source>
        <dbReference type="Proteomes" id="UP000192610"/>
    </source>
</evidence>
<organism evidence="2 3">
    <name type="scientific">Niastella yeongjuensis</name>
    <dbReference type="NCBI Taxonomy" id="354355"/>
    <lineage>
        <taxon>Bacteria</taxon>
        <taxon>Pseudomonadati</taxon>
        <taxon>Bacteroidota</taxon>
        <taxon>Chitinophagia</taxon>
        <taxon>Chitinophagales</taxon>
        <taxon>Chitinophagaceae</taxon>
        <taxon>Niastella</taxon>
    </lineage>
</organism>
<dbReference type="EMBL" id="LVXG01000012">
    <property type="protein sequence ID" value="OQP50497.1"/>
    <property type="molecule type" value="Genomic_DNA"/>
</dbReference>
<dbReference type="Pfam" id="PF14200">
    <property type="entry name" value="RicinB_lectin_2"/>
    <property type="match status" value="1"/>
</dbReference>
<reference evidence="3" key="1">
    <citation type="submission" date="2016-04" db="EMBL/GenBank/DDBJ databases">
        <authorList>
            <person name="Chen L."/>
            <person name="Zhuang W."/>
            <person name="Wang G."/>
        </authorList>
    </citation>
    <scope>NUCLEOTIDE SEQUENCE [LARGE SCALE GENOMIC DNA]</scope>
    <source>
        <strain evidence="3">17621</strain>
    </source>
</reference>
<gene>
    <name evidence="2" type="ORF">A4H97_01250</name>
</gene>
<dbReference type="Proteomes" id="UP000192610">
    <property type="component" value="Unassembled WGS sequence"/>
</dbReference>
<sequence length="73" mass="8035">MGGLVKQYNYGADSIYNDEFALIPVGSGYYKIIARHSGLYMNVAGASQSNGALIKQWDYVGDLHTHFQLVPIP</sequence>
<dbReference type="SUPFAM" id="SSF50370">
    <property type="entry name" value="Ricin B-like lectins"/>
    <property type="match status" value="1"/>
</dbReference>
<dbReference type="RefSeq" id="WP_207631533.1">
    <property type="nucleotide sequence ID" value="NZ_LVXG01000012.1"/>
</dbReference>
<accession>A0A1V9EWH0</accession>
<keyword evidence="3" id="KW-1185">Reference proteome</keyword>
<protein>
    <recommendedName>
        <fullName evidence="1">Ricin B lectin domain-containing protein</fullName>
    </recommendedName>
</protein>
<feature type="domain" description="Ricin B lectin" evidence="1">
    <location>
        <begin position="22"/>
        <end position="71"/>
    </location>
</feature>
<dbReference type="Gene3D" id="2.80.10.50">
    <property type="match status" value="1"/>
</dbReference>
<evidence type="ECO:0000313" key="2">
    <source>
        <dbReference type="EMBL" id="OQP50497.1"/>
    </source>
</evidence>
<dbReference type="AlphaFoldDB" id="A0A1V9EWH0"/>
<proteinExistence type="predicted"/>
<dbReference type="InterPro" id="IPR000772">
    <property type="entry name" value="Ricin_B_lectin"/>
</dbReference>
<evidence type="ECO:0000259" key="1">
    <source>
        <dbReference type="Pfam" id="PF14200"/>
    </source>
</evidence>
<comment type="caution">
    <text evidence="2">The sequence shown here is derived from an EMBL/GenBank/DDBJ whole genome shotgun (WGS) entry which is preliminary data.</text>
</comment>
<name>A0A1V9EWH0_9BACT</name>